<evidence type="ECO:0000256" key="2">
    <source>
        <dbReference type="ARBA" id="ARBA00022517"/>
    </source>
</evidence>
<proteinExistence type="inferred from homology"/>
<dbReference type="InterPro" id="IPR020549">
    <property type="entry name" value="YbeY_CS"/>
</dbReference>
<comment type="caution">
    <text evidence="10">The sequence shown here is derived from an EMBL/GenBank/DDBJ whole genome shotgun (WGS) entry which is preliminary data.</text>
</comment>
<keyword evidence="5 9" id="KW-0479">Metal-binding</keyword>
<dbReference type="Pfam" id="PF02130">
    <property type="entry name" value="YbeY"/>
    <property type="match status" value="1"/>
</dbReference>
<evidence type="ECO:0000313" key="10">
    <source>
        <dbReference type="EMBL" id="GBD09818.1"/>
    </source>
</evidence>
<dbReference type="InterPro" id="IPR023091">
    <property type="entry name" value="MetalPrtase_cat_dom_sf_prd"/>
</dbReference>
<sequence>MKGKRAARVRIEIRAPRAYQAPGRVAGLRRAARAVLRRHGLEDRAALTVALVDEETIRRLNRIYRGIDAPTDVLSFPARVEIPPGIRYLGDVVIAFPYAVRQAQQEGHPLDGELALLTVHGVLHLLGYDHETGPERRRMWAIQREILRQLGFPEAPADEETPAA</sequence>
<dbReference type="PANTHER" id="PTHR46986:SF1">
    <property type="entry name" value="ENDORIBONUCLEASE YBEY, CHLOROPLASTIC"/>
    <property type="match status" value="1"/>
</dbReference>
<evidence type="ECO:0000256" key="8">
    <source>
        <dbReference type="ARBA" id="ARBA00022833"/>
    </source>
</evidence>
<comment type="cofactor">
    <cofactor evidence="9">
        <name>Zn(2+)</name>
        <dbReference type="ChEBI" id="CHEBI:29105"/>
    </cofactor>
    <text evidence="9">Binds 1 zinc ion.</text>
</comment>
<keyword evidence="8 9" id="KW-0862">Zinc</keyword>
<evidence type="ECO:0000256" key="4">
    <source>
        <dbReference type="ARBA" id="ARBA00022722"/>
    </source>
</evidence>
<organism evidence="10 11">
    <name type="scientific">Candidatus Thermoflexus japonica</name>
    <dbReference type="NCBI Taxonomy" id="2035417"/>
    <lineage>
        <taxon>Bacteria</taxon>
        <taxon>Bacillati</taxon>
        <taxon>Chloroflexota</taxon>
        <taxon>Thermoflexia</taxon>
        <taxon>Thermoflexales</taxon>
        <taxon>Thermoflexaceae</taxon>
        <taxon>Thermoflexus</taxon>
    </lineage>
</organism>
<reference evidence="11" key="1">
    <citation type="submission" date="2017-09" db="EMBL/GenBank/DDBJ databases">
        <title>Metaegenomics of thermophilic ammonia-oxidizing enrichment culture.</title>
        <authorList>
            <person name="Kato S."/>
            <person name="Suzuki K."/>
        </authorList>
    </citation>
    <scope>NUCLEOTIDE SEQUENCE [LARGE SCALE GENOMIC DNA]</scope>
</reference>
<dbReference type="Gene3D" id="3.40.390.30">
    <property type="entry name" value="Metalloproteases ('zincins'), catalytic domain"/>
    <property type="match status" value="1"/>
</dbReference>
<evidence type="ECO:0000256" key="6">
    <source>
        <dbReference type="ARBA" id="ARBA00022759"/>
    </source>
</evidence>
<evidence type="ECO:0000256" key="1">
    <source>
        <dbReference type="ARBA" id="ARBA00010875"/>
    </source>
</evidence>
<keyword evidence="2 9" id="KW-0690">Ribosome biogenesis</keyword>
<comment type="similarity">
    <text evidence="1 9">Belongs to the endoribonuclease YbeY family.</text>
</comment>
<dbReference type="PROSITE" id="PS01306">
    <property type="entry name" value="UPF0054"/>
    <property type="match status" value="1"/>
</dbReference>
<accession>A0A2H5Y8W8</accession>
<feature type="binding site" evidence="9">
    <location>
        <position position="120"/>
    </location>
    <ligand>
        <name>Zn(2+)</name>
        <dbReference type="ChEBI" id="CHEBI:29105"/>
        <note>catalytic</note>
    </ligand>
</feature>
<dbReference type="NCBIfam" id="TIGR00043">
    <property type="entry name" value="rRNA maturation RNase YbeY"/>
    <property type="match status" value="1"/>
</dbReference>
<dbReference type="AlphaFoldDB" id="A0A2H5Y8W8"/>
<comment type="function">
    <text evidence="9">Single strand-specific metallo-endoribonuclease involved in late-stage 70S ribosome quality control and in maturation of the 3' terminus of the 16S rRNA.</text>
</comment>
<dbReference type="EMBL" id="BEHY01000070">
    <property type="protein sequence ID" value="GBD09818.1"/>
    <property type="molecule type" value="Genomic_DNA"/>
</dbReference>
<dbReference type="GO" id="GO:0005737">
    <property type="term" value="C:cytoplasm"/>
    <property type="evidence" value="ECO:0007669"/>
    <property type="project" value="UniProtKB-SubCell"/>
</dbReference>
<feature type="binding site" evidence="9">
    <location>
        <position position="130"/>
    </location>
    <ligand>
        <name>Zn(2+)</name>
        <dbReference type="ChEBI" id="CHEBI:29105"/>
        <note>catalytic</note>
    </ligand>
</feature>
<feature type="binding site" evidence="9">
    <location>
        <position position="124"/>
    </location>
    <ligand>
        <name>Zn(2+)</name>
        <dbReference type="ChEBI" id="CHEBI:29105"/>
        <note>catalytic</note>
    </ligand>
</feature>
<keyword evidence="3 9" id="KW-0698">rRNA processing</keyword>
<keyword evidence="7 9" id="KW-0378">Hydrolase</keyword>
<keyword evidence="4 9" id="KW-0540">Nuclease</keyword>
<comment type="subcellular location">
    <subcellularLocation>
        <location evidence="9">Cytoplasm</location>
    </subcellularLocation>
</comment>
<dbReference type="PANTHER" id="PTHR46986">
    <property type="entry name" value="ENDORIBONUCLEASE YBEY, CHLOROPLASTIC"/>
    <property type="match status" value="1"/>
</dbReference>
<dbReference type="Proteomes" id="UP000236642">
    <property type="component" value="Unassembled WGS sequence"/>
</dbReference>
<dbReference type="GO" id="GO:0006364">
    <property type="term" value="P:rRNA processing"/>
    <property type="evidence" value="ECO:0007669"/>
    <property type="project" value="UniProtKB-UniRule"/>
</dbReference>
<dbReference type="SUPFAM" id="SSF55486">
    <property type="entry name" value="Metalloproteases ('zincins'), catalytic domain"/>
    <property type="match status" value="1"/>
</dbReference>
<dbReference type="GO" id="GO:0004521">
    <property type="term" value="F:RNA endonuclease activity"/>
    <property type="evidence" value="ECO:0007669"/>
    <property type="project" value="UniProtKB-UniRule"/>
</dbReference>
<evidence type="ECO:0000256" key="9">
    <source>
        <dbReference type="HAMAP-Rule" id="MF_00009"/>
    </source>
</evidence>
<gene>
    <name evidence="9 10" type="primary">ybeY</name>
    <name evidence="10" type="ORF">HRbin22_02079</name>
</gene>
<dbReference type="HAMAP" id="MF_00009">
    <property type="entry name" value="Endoribonucl_YbeY"/>
    <property type="match status" value="1"/>
</dbReference>
<evidence type="ECO:0000256" key="3">
    <source>
        <dbReference type="ARBA" id="ARBA00022552"/>
    </source>
</evidence>
<keyword evidence="9" id="KW-0963">Cytoplasm</keyword>
<name>A0A2H5Y8W8_9CHLR</name>
<dbReference type="InterPro" id="IPR002036">
    <property type="entry name" value="YbeY"/>
</dbReference>
<evidence type="ECO:0000256" key="5">
    <source>
        <dbReference type="ARBA" id="ARBA00022723"/>
    </source>
</evidence>
<dbReference type="GO" id="GO:0008270">
    <property type="term" value="F:zinc ion binding"/>
    <property type="evidence" value="ECO:0007669"/>
    <property type="project" value="UniProtKB-UniRule"/>
</dbReference>
<evidence type="ECO:0000256" key="7">
    <source>
        <dbReference type="ARBA" id="ARBA00022801"/>
    </source>
</evidence>
<dbReference type="EC" id="3.1.-.-" evidence="9"/>
<dbReference type="GO" id="GO:0004222">
    <property type="term" value="F:metalloendopeptidase activity"/>
    <property type="evidence" value="ECO:0007669"/>
    <property type="project" value="InterPro"/>
</dbReference>
<protein>
    <recommendedName>
        <fullName evidence="9">Endoribonuclease YbeY</fullName>
        <ecNumber evidence="9">3.1.-.-</ecNumber>
    </recommendedName>
</protein>
<evidence type="ECO:0000313" key="11">
    <source>
        <dbReference type="Proteomes" id="UP000236642"/>
    </source>
</evidence>
<keyword evidence="6 9" id="KW-0255">Endonuclease</keyword>